<gene>
    <name evidence="4" type="ORF">SAMN05444414_11928</name>
</gene>
<keyword evidence="5" id="KW-1185">Reference proteome</keyword>
<protein>
    <submittedName>
        <fullName evidence="4">Natural product biosynthesis luciferase-like monooxygenase domain-containing protein</fullName>
    </submittedName>
</protein>
<dbReference type="Gene3D" id="3.20.20.30">
    <property type="entry name" value="Luciferase-like domain"/>
    <property type="match status" value="1"/>
</dbReference>
<dbReference type="GO" id="GO:0043041">
    <property type="term" value="P:amino acid activation for nonribosomal peptide biosynthetic process"/>
    <property type="evidence" value="ECO:0007669"/>
    <property type="project" value="TreeGrafter"/>
</dbReference>
<dbReference type="InterPro" id="IPR042099">
    <property type="entry name" value="ANL_N_sf"/>
</dbReference>
<dbReference type="InterPro" id="IPR002376">
    <property type="entry name" value="Formyl_transf_N"/>
</dbReference>
<keyword evidence="4" id="KW-0503">Monooxygenase</keyword>
<dbReference type="PROSITE" id="PS00455">
    <property type="entry name" value="AMP_BINDING"/>
    <property type="match status" value="1"/>
</dbReference>
<dbReference type="Pfam" id="PF02911">
    <property type="entry name" value="Formyl_trans_C"/>
    <property type="match status" value="1"/>
</dbReference>
<evidence type="ECO:0000259" key="3">
    <source>
        <dbReference type="PROSITE" id="PS50075"/>
    </source>
</evidence>
<dbReference type="CDD" id="cd08700">
    <property type="entry name" value="FMT_C_OzmH_like"/>
    <property type="match status" value="1"/>
</dbReference>
<organism evidence="4 5">
    <name type="scientific">Roseovarius marisflavi</name>
    <dbReference type="NCBI Taxonomy" id="1054996"/>
    <lineage>
        <taxon>Bacteria</taxon>
        <taxon>Pseudomonadati</taxon>
        <taxon>Pseudomonadota</taxon>
        <taxon>Alphaproteobacteria</taxon>
        <taxon>Rhodobacterales</taxon>
        <taxon>Roseobacteraceae</taxon>
        <taxon>Roseovarius</taxon>
    </lineage>
</organism>
<dbReference type="Gene3D" id="1.10.1200.10">
    <property type="entry name" value="ACP-like"/>
    <property type="match status" value="1"/>
</dbReference>
<dbReference type="EMBL" id="FRBN01000019">
    <property type="protein sequence ID" value="SHL55820.1"/>
    <property type="molecule type" value="Genomic_DNA"/>
</dbReference>
<dbReference type="GO" id="GO:0004497">
    <property type="term" value="F:monooxygenase activity"/>
    <property type="evidence" value="ECO:0007669"/>
    <property type="project" value="UniProtKB-KW"/>
</dbReference>
<evidence type="ECO:0000313" key="5">
    <source>
        <dbReference type="Proteomes" id="UP000184191"/>
    </source>
</evidence>
<dbReference type="InterPro" id="IPR011034">
    <property type="entry name" value="Formyl_transferase-like_C_sf"/>
</dbReference>
<dbReference type="Gene3D" id="3.30.300.30">
    <property type="match status" value="1"/>
</dbReference>
<reference evidence="5" key="1">
    <citation type="submission" date="2016-11" db="EMBL/GenBank/DDBJ databases">
        <authorList>
            <person name="Varghese N."/>
            <person name="Submissions S."/>
        </authorList>
    </citation>
    <scope>NUCLEOTIDE SEQUENCE [LARGE SCALE GENOMIC DNA]</scope>
    <source>
        <strain evidence="5">DSM 29327</strain>
    </source>
</reference>
<dbReference type="Pfam" id="PF00550">
    <property type="entry name" value="PP-binding"/>
    <property type="match status" value="1"/>
</dbReference>
<feature type="domain" description="Carrier" evidence="3">
    <location>
        <begin position="1407"/>
        <end position="1483"/>
    </location>
</feature>
<dbReference type="Pfam" id="PF00551">
    <property type="entry name" value="Formyl_trans_N"/>
    <property type="match status" value="1"/>
</dbReference>
<dbReference type="InterPro" id="IPR036477">
    <property type="entry name" value="Formyl_transf_N_sf"/>
</dbReference>
<dbReference type="SUPFAM" id="SSF47336">
    <property type="entry name" value="ACP-like"/>
    <property type="match status" value="1"/>
</dbReference>
<dbReference type="InterPro" id="IPR036661">
    <property type="entry name" value="Luciferase-like_sf"/>
</dbReference>
<dbReference type="InterPro" id="IPR020459">
    <property type="entry name" value="AMP-binding"/>
</dbReference>
<dbReference type="GO" id="GO:0016705">
    <property type="term" value="F:oxidoreductase activity, acting on paired donors, with incorporation or reduction of molecular oxygen"/>
    <property type="evidence" value="ECO:0007669"/>
    <property type="project" value="InterPro"/>
</dbReference>
<dbReference type="Pfam" id="PF00296">
    <property type="entry name" value="Bac_luciferase"/>
    <property type="match status" value="1"/>
</dbReference>
<proteinExistence type="predicted"/>
<dbReference type="InterPro" id="IPR005793">
    <property type="entry name" value="Formyl_trans_C"/>
</dbReference>
<dbReference type="GO" id="GO:0044550">
    <property type="term" value="P:secondary metabolite biosynthetic process"/>
    <property type="evidence" value="ECO:0007669"/>
    <property type="project" value="TreeGrafter"/>
</dbReference>
<dbReference type="SUPFAM" id="SSF56801">
    <property type="entry name" value="Acetyl-CoA synthetase-like"/>
    <property type="match status" value="2"/>
</dbReference>
<name>A0A1M7BLH5_9RHOB</name>
<dbReference type="GO" id="GO:0072330">
    <property type="term" value="P:monocarboxylic acid biosynthetic process"/>
    <property type="evidence" value="ECO:0007669"/>
    <property type="project" value="UniProtKB-ARBA"/>
</dbReference>
<dbReference type="InterPro" id="IPR045851">
    <property type="entry name" value="AMP-bd_C_sf"/>
</dbReference>
<keyword evidence="2" id="KW-0597">Phosphoprotein</keyword>
<dbReference type="Gene3D" id="3.40.50.12230">
    <property type="match status" value="1"/>
</dbReference>
<dbReference type="PROSITE" id="PS50075">
    <property type="entry name" value="CARRIER"/>
    <property type="match status" value="1"/>
</dbReference>
<dbReference type="PANTHER" id="PTHR45527:SF1">
    <property type="entry name" value="FATTY ACID SYNTHASE"/>
    <property type="match status" value="1"/>
</dbReference>
<evidence type="ECO:0000313" key="4">
    <source>
        <dbReference type="EMBL" id="SHL55820.1"/>
    </source>
</evidence>
<dbReference type="SUPFAM" id="SSF51679">
    <property type="entry name" value="Bacterial luciferase-like"/>
    <property type="match status" value="1"/>
</dbReference>
<dbReference type="SUPFAM" id="SSF53328">
    <property type="entry name" value="Formyltransferase"/>
    <property type="match status" value="1"/>
</dbReference>
<dbReference type="InterPro" id="IPR011251">
    <property type="entry name" value="Luciferase-like_dom"/>
</dbReference>
<keyword evidence="1" id="KW-0596">Phosphopantetheine</keyword>
<dbReference type="PRINTS" id="PR00154">
    <property type="entry name" value="AMPBINDING"/>
</dbReference>
<dbReference type="Gene3D" id="3.40.50.12780">
    <property type="entry name" value="N-terminal domain of ligase-like"/>
    <property type="match status" value="2"/>
</dbReference>
<dbReference type="InterPro" id="IPR020845">
    <property type="entry name" value="AMP-binding_CS"/>
</dbReference>
<dbReference type="NCBIfam" id="TIGR04020">
    <property type="entry name" value="seco_metab_LLM"/>
    <property type="match status" value="1"/>
</dbReference>
<sequence>MMLSALLIGNESLTLNCGEGWLERGHAITAVVTRNADVRAWAEAKGLPLMAPGAGLAEALSGVSFDWLLSIANLSVLPDSVLAGATRGAVNFHDGPLPRYAGLNAPVWALMQGEARHGITWHLIEGGVDEGRIIEQRLFDIAPDDTAFTLNAKCYGAALDSFDAVMDQLERGLPGAVAQDLDARSYFARADRPEAAAWLDFTKPASNLARLVRALDHGGYLNPLCMPRIMLGDQVVLVGRAEILAGETTAPETVLEVTKNHLSVATRDGALRLSDLRAGDGTAIDLVKLATPGMILSRDNTADDLTRIMADLAPNDGYWRGALRAMRPVILPLAAGDGAGVERRALDLAGNTLLGVAALWASRLAGEAGATLAYRGKAVSAAEQPGHTCPWVPLTLPEGNTLADLQTAMEAAFGRAESKGAFALDIFARDPGLDAGHRPNLGLRVEGSGLIPGTVLTLDLGPEPGLVYDPARLSPAMADLLAKRLEDLGRAAPDSTIGDLPPLPEGEHRLVTQSWNRTARTYDPLPLHKMIEARAARTPDTTALVFEDQALTHAELEARANRAAHVLRQMGVGPGVLVGLCLPRSADMIVAALAIWKAGGAYVPMDPAYPAERLALYLEDSGAPVVITHASLAPTLPKTGAEVLCLDNDPRLERAPATAPEGGAGVDDLAYVIYTSGSTGRPKGVMVEHRNVANFFAGMDERIAHDPPGVWLAVTSLNFDISVLELFYALARGFKLVLSGDETRALVSSGHLATSDRGMEFSLYYWGNDDGTGRDKYKSLLEGAQFADTHGFCAVWTPERHFHAFGGPYPNPSVTGAAVAAVTQNIGVRAGSCVAPLHHPARIAEEWAVIDNLTNGRAGLAIASGWQPDDFVLRPENTPPDNKPAMFDAIRDLRKLWKGEAVEYPRADGSLHSVVTQPRPVSKDVPIWVTTAGNPATWKEAGAHGANVLTHLLGQSVSEVHQKIGLYHAALREAGHDPADFTVTLMLHTYVAQSRDEAERVAREPMKDYLRSAAGLIKQYAWAFPAFKKPEGVSNPFELDLGSLSEEELDGILDFAFLRYFEDSGLFGTVEDCVARVEELKRIGVDEVACLIDYGIPVRQVLDGLRPLAQVLERSNRVGSIREDDFSIAAQILRHGVTHLQCTPSMARMIAMNDEARHALGRIKHLMLGGEPLPGALIGELAQISGARIENMYGPTETTIWSTTAPAAAGTGVAPIGTPIANTQTYVLDDTMRPVPVGAPGELWIGGDGVTRGYLHRDDLTADRFRADPFRPGGRIYGTGDLVRWRADGQIEFIGRADTQVKLRGYRIELGEIESALEACAGVDQAAVLAREDSPGDTRLVAYLRGSAEIEALKPQLARVLPAHMVPAHFVRLDAFPLTPNRKVDRKALPAPTLAQPAPHTMVSSAASGSTLERDIAAIWSRILGMAQIGPQDSFFDLGGHSLLAVQAHREIRQELAASALSITDIFRFPKLAALAARVAEARGDVPVGAIVTPEQAKPTAPEVLGARATSRADAMSRRRAMRAARQG</sequence>
<dbReference type="Pfam" id="PF00501">
    <property type="entry name" value="AMP-binding"/>
    <property type="match status" value="2"/>
</dbReference>
<dbReference type="GO" id="GO:0031177">
    <property type="term" value="F:phosphopantetheine binding"/>
    <property type="evidence" value="ECO:0007669"/>
    <property type="project" value="InterPro"/>
</dbReference>
<dbReference type="InterPro" id="IPR025110">
    <property type="entry name" value="AMP-bd_C"/>
</dbReference>
<dbReference type="FunFam" id="1.10.1200.10:FF:000016">
    <property type="entry name" value="Non-ribosomal peptide synthase"/>
    <property type="match status" value="1"/>
</dbReference>
<dbReference type="Pfam" id="PF13193">
    <property type="entry name" value="AMP-binding_C"/>
    <property type="match status" value="1"/>
</dbReference>
<dbReference type="SMART" id="SM00823">
    <property type="entry name" value="PKS_PP"/>
    <property type="match status" value="1"/>
</dbReference>
<accession>A0A1M7BLH5</accession>
<dbReference type="GO" id="GO:0005737">
    <property type="term" value="C:cytoplasm"/>
    <property type="evidence" value="ECO:0007669"/>
    <property type="project" value="TreeGrafter"/>
</dbReference>
<dbReference type="InterPro" id="IPR020806">
    <property type="entry name" value="PKS_PP-bd"/>
</dbReference>
<dbReference type="CDD" id="cd05930">
    <property type="entry name" value="A_NRPS"/>
    <property type="match status" value="1"/>
</dbReference>
<dbReference type="InterPro" id="IPR009081">
    <property type="entry name" value="PP-bd_ACP"/>
</dbReference>
<dbReference type="FunFam" id="3.40.50.980:FF:000001">
    <property type="entry name" value="Non-ribosomal peptide synthetase"/>
    <property type="match status" value="1"/>
</dbReference>
<dbReference type="CDD" id="cd08649">
    <property type="entry name" value="FMT_core_NRPS_like"/>
    <property type="match status" value="1"/>
</dbReference>
<dbReference type="SUPFAM" id="SSF50486">
    <property type="entry name" value="FMT C-terminal domain-like"/>
    <property type="match status" value="1"/>
</dbReference>
<dbReference type="InterPro" id="IPR036736">
    <property type="entry name" value="ACP-like_sf"/>
</dbReference>
<evidence type="ECO:0000256" key="1">
    <source>
        <dbReference type="ARBA" id="ARBA00022450"/>
    </source>
</evidence>
<dbReference type="FunFam" id="3.30.300.30:FF:000010">
    <property type="entry name" value="Enterobactin synthetase component F"/>
    <property type="match status" value="1"/>
</dbReference>
<dbReference type="STRING" id="1054996.SAMN05444414_11928"/>
<dbReference type="InterPro" id="IPR024011">
    <property type="entry name" value="Biosynth_lucif-like_mOase_dom"/>
</dbReference>
<dbReference type="PANTHER" id="PTHR45527">
    <property type="entry name" value="NONRIBOSOMAL PEPTIDE SYNTHETASE"/>
    <property type="match status" value="1"/>
</dbReference>
<evidence type="ECO:0000256" key="2">
    <source>
        <dbReference type="ARBA" id="ARBA00022553"/>
    </source>
</evidence>
<keyword evidence="4" id="KW-0560">Oxidoreductase</keyword>
<dbReference type="InterPro" id="IPR000873">
    <property type="entry name" value="AMP-dep_synth/lig_dom"/>
</dbReference>
<dbReference type="Proteomes" id="UP000184191">
    <property type="component" value="Unassembled WGS sequence"/>
</dbReference>